<gene>
    <name evidence="1" type="ORF">KGM_206887</name>
</gene>
<comment type="caution">
    <text evidence="1">The sequence shown here is derived from an EMBL/GenBank/DDBJ whole genome shotgun (WGS) entry which is preliminary data.</text>
</comment>
<organism evidence="1 2">
    <name type="scientific">Danaus plexippus plexippus</name>
    <dbReference type="NCBI Taxonomy" id="278856"/>
    <lineage>
        <taxon>Eukaryota</taxon>
        <taxon>Metazoa</taxon>
        <taxon>Ecdysozoa</taxon>
        <taxon>Arthropoda</taxon>
        <taxon>Hexapoda</taxon>
        <taxon>Insecta</taxon>
        <taxon>Pterygota</taxon>
        <taxon>Neoptera</taxon>
        <taxon>Endopterygota</taxon>
        <taxon>Lepidoptera</taxon>
        <taxon>Glossata</taxon>
        <taxon>Ditrysia</taxon>
        <taxon>Papilionoidea</taxon>
        <taxon>Nymphalidae</taxon>
        <taxon>Danainae</taxon>
        <taxon>Danaini</taxon>
        <taxon>Danaina</taxon>
        <taxon>Danaus</taxon>
        <taxon>Danaus</taxon>
    </lineage>
</organism>
<proteinExistence type="predicted"/>
<dbReference type="EMBL" id="AGBW02007651">
    <property type="protein sequence ID" value="OWR54989.1"/>
    <property type="molecule type" value="Genomic_DNA"/>
</dbReference>
<accession>A0A212FMR0</accession>
<name>A0A212FMR0_DANPL</name>
<dbReference type="KEGG" id="dpl:KGM_206887"/>
<sequence>MFFIWMLYTLLQCYNAQKVPSVEPTNWTSCDEFLNGTNSFNVSSLFDIDWKIFYFWNTIDDESYTVRFSPATPVLVDRFKNELKSANKSIDWDDAVMFMETGIDFSALYLKTEVPGKFRLISTLIFQTENVDILVFGLKLVPPGYLGIMNCKYRLCYALAPVDKMPADKNILPSAMTMGFSGDSNYSYLMKYDIHRMTPYNEDDVDDDEQMEVDAALNIDDED</sequence>
<evidence type="ECO:0000313" key="1">
    <source>
        <dbReference type="EMBL" id="OWR54989.1"/>
    </source>
</evidence>
<evidence type="ECO:0000313" key="2">
    <source>
        <dbReference type="Proteomes" id="UP000007151"/>
    </source>
</evidence>
<dbReference type="eggNOG" id="ENOG502TC33">
    <property type="taxonomic scope" value="Eukaryota"/>
</dbReference>
<keyword evidence="2" id="KW-1185">Reference proteome</keyword>
<dbReference type="OrthoDB" id="7373637at2759"/>
<reference evidence="1 2" key="1">
    <citation type="journal article" date="2011" name="Cell">
        <title>The monarch butterfly genome yields insights into long-distance migration.</title>
        <authorList>
            <person name="Zhan S."/>
            <person name="Merlin C."/>
            <person name="Boore J.L."/>
            <person name="Reppert S.M."/>
        </authorList>
    </citation>
    <scope>NUCLEOTIDE SEQUENCE [LARGE SCALE GENOMIC DNA]</scope>
    <source>
        <strain evidence="1">F-2</strain>
    </source>
</reference>
<dbReference type="AlphaFoldDB" id="A0A212FMR0"/>
<protein>
    <submittedName>
        <fullName evidence="1">Uncharacterized protein</fullName>
    </submittedName>
</protein>
<dbReference type="Proteomes" id="UP000007151">
    <property type="component" value="Unassembled WGS sequence"/>
</dbReference>